<name>A0A7J0C5X2_9ACTN</name>
<feature type="compositionally biased region" description="Polar residues" evidence="1">
    <location>
        <begin position="119"/>
        <end position="129"/>
    </location>
</feature>
<dbReference type="Proteomes" id="UP000498980">
    <property type="component" value="Unassembled WGS sequence"/>
</dbReference>
<dbReference type="EMBL" id="BLWC01000001">
    <property type="protein sequence ID" value="GFM97788.1"/>
    <property type="molecule type" value="Genomic_DNA"/>
</dbReference>
<evidence type="ECO:0000313" key="2">
    <source>
        <dbReference type="EMBL" id="GFM97788.1"/>
    </source>
</evidence>
<dbReference type="AlphaFoldDB" id="A0A7J0C5X2"/>
<sequence>MRDVLATLAVPVLVLVSGVYAVCAGWWRRRHPAPPSPYTRQALRLAERATLDRAEDIVDGAYGSLAPLYGAAQPHPRRPAPLSVPRSTVFAWRAPCHHSTPRTGPPPRSGSSPGPRGTWNCSTGPTHRS</sequence>
<organism evidence="2 3">
    <name type="scientific">Streptomyces fulvorobeus</name>
    <dbReference type="NCBI Taxonomy" id="284028"/>
    <lineage>
        <taxon>Bacteria</taxon>
        <taxon>Bacillati</taxon>
        <taxon>Actinomycetota</taxon>
        <taxon>Actinomycetes</taxon>
        <taxon>Kitasatosporales</taxon>
        <taxon>Streptomycetaceae</taxon>
        <taxon>Streptomyces</taxon>
    </lineage>
</organism>
<proteinExistence type="predicted"/>
<feature type="region of interest" description="Disordered" evidence="1">
    <location>
        <begin position="95"/>
        <end position="129"/>
    </location>
</feature>
<accession>A0A7J0C5X2</accession>
<keyword evidence="3" id="KW-1185">Reference proteome</keyword>
<comment type="caution">
    <text evidence="2">The sequence shown here is derived from an EMBL/GenBank/DDBJ whole genome shotgun (WGS) entry which is preliminary data.</text>
</comment>
<feature type="compositionally biased region" description="Low complexity" evidence="1">
    <location>
        <begin position="109"/>
        <end position="118"/>
    </location>
</feature>
<gene>
    <name evidence="2" type="ORF">Sfulv_25990</name>
</gene>
<evidence type="ECO:0000313" key="3">
    <source>
        <dbReference type="Proteomes" id="UP000498980"/>
    </source>
</evidence>
<reference evidence="2 3" key="1">
    <citation type="submission" date="2020-05" db="EMBL/GenBank/DDBJ databases">
        <title>Whole genome shotgun sequence of Streptomyces fulvorobeus NBRC 15897.</title>
        <authorList>
            <person name="Komaki H."/>
            <person name="Tamura T."/>
        </authorList>
    </citation>
    <scope>NUCLEOTIDE SEQUENCE [LARGE SCALE GENOMIC DNA]</scope>
    <source>
        <strain evidence="2 3">NBRC 15897</strain>
    </source>
</reference>
<evidence type="ECO:0000256" key="1">
    <source>
        <dbReference type="SAM" id="MobiDB-lite"/>
    </source>
</evidence>
<protein>
    <submittedName>
        <fullName evidence="2">Uncharacterized protein</fullName>
    </submittedName>
</protein>